<reference evidence="3 4" key="1">
    <citation type="journal article" date="2015" name="Stand. Genomic Sci.">
        <title>Genomic Encyclopedia of Bacterial and Archaeal Type Strains, Phase III: the genomes of soil and plant-associated and newly described type strains.</title>
        <authorList>
            <person name="Whitman W.B."/>
            <person name="Woyke T."/>
            <person name="Klenk H.P."/>
            <person name="Zhou Y."/>
            <person name="Lilburn T.G."/>
            <person name="Beck B.J."/>
            <person name="De Vos P."/>
            <person name="Vandamme P."/>
            <person name="Eisen J.A."/>
            <person name="Garrity G."/>
            <person name="Hugenholtz P."/>
            <person name="Kyrpides N.C."/>
        </authorList>
    </citation>
    <scope>NUCLEOTIDE SEQUENCE [LARGE SCALE GENOMIC DNA]</scope>
    <source>
        <strain evidence="3 4">CGMCC 1.10124</strain>
    </source>
</reference>
<evidence type="ECO:0000313" key="2">
    <source>
        <dbReference type="EMBL" id="AZH24268.1"/>
    </source>
</evidence>
<dbReference type="EMBL" id="CP034145">
    <property type="protein sequence ID" value="AZH24268.1"/>
    <property type="molecule type" value="Genomic_DNA"/>
</dbReference>
<keyword evidence="1" id="KW-0812">Transmembrane</keyword>
<evidence type="ECO:0000313" key="4">
    <source>
        <dbReference type="Proteomes" id="UP000277326"/>
    </source>
</evidence>
<feature type="transmembrane region" description="Helical" evidence="1">
    <location>
        <begin position="56"/>
        <end position="81"/>
    </location>
</feature>
<organism evidence="3 4">
    <name type="scientific">Haloplanus aerogenes</name>
    <dbReference type="NCBI Taxonomy" id="660522"/>
    <lineage>
        <taxon>Archaea</taxon>
        <taxon>Methanobacteriati</taxon>
        <taxon>Methanobacteriota</taxon>
        <taxon>Stenosarchaea group</taxon>
        <taxon>Halobacteria</taxon>
        <taxon>Halobacteriales</taxon>
        <taxon>Haloferacaceae</taxon>
        <taxon>Haloplanus</taxon>
    </lineage>
</organism>
<dbReference type="EMBL" id="REFS01000002">
    <property type="protein sequence ID" value="RMB24101.1"/>
    <property type="molecule type" value="Genomic_DNA"/>
</dbReference>
<dbReference type="Proteomes" id="UP000282007">
    <property type="component" value="Chromosome"/>
</dbReference>
<sequence length="84" mass="8479">MDAEPLSRLTPERPLVRGLTALALFATGVVATLLVLRRGTTSVLAPVLGAAVGTPVTPLLLLVSQLTAALVVGGVLAVATVRVL</sequence>
<proteinExistence type="predicted"/>
<reference evidence="2 5" key="2">
    <citation type="submission" date="2018-07" db="EMBL/GenBank/DDBJ databases">
        <title>Genome sequences of Haloplanus aerogenes JCM 16430T.</title>
        <authorList>
            <person name="Kim Y.B."/>
            <person name="Roh S.W."/>
        </authorList>
    </citation>
    <scope>NUCLEOTIDE SEQUENCE [LARGE SCALE GENOMIC DNA]</scope>
    <source>
        <strain evidence="2 5">JCM 16430</strain>
    </source>
</reference>
<dbReference type="GeneID" id="38470074"/>
<dbReference type="RefSeq" id="WP_121919987.1">
    <property type="nucleotide sequence ID" value="NZ_CP034145.1"/>
</dbReference>
<name>A0A3M0DR16_9EURY</name>
<dbReference type="AlphaFoldDB" id="A0A3M0DR16"/>
<protein>
    <submittedName>
        <fullName evidence="3">Uncharacterized protein</fullName>
    </submittedName>
</protein>
<evidence type="ECO:0000313" key="5">
    <source>
        <dbReference type="Proteomes" id="UP000282007"/>
    </source>
</evidence>
<evidence type="ECO:0000313" key="3">
    <source>
        <dbReference type="EMBL" id="RMB24101.1"/>
    </source>
</evidence>
<keyword evidence="1" id="KW-1133">Transmembrane helix</keyword>
<dbReference type="KEGG" id="haer:DU502_02270"/>
<keyword evidence="5" id="KW-1185">Reference proteome</keyword>
<evidence type="ECO:0000256" key="1">
    <source>
        <dbReference type="SAM" id="Phobius"/>
    </source>
</evidence>
<gene>
    <name evidence="3" type="ORF">ATH50_1339</name>
    <name evidence="2" type="ORF">DU502_02270</name>
</gene>
<reference evidence="3" key="3">
    <citation type="submission" date="2018-10" db="EMBL/GenBank/DDBJ databases">
        <authorList>
            <person name="Whitman W."/>
            <person name="Huntemann M."/>
            <person name="Clum A."/>
            <person name="Pillay M."/>
            <person name="Palaniappan K."/>
            <person name="Varghese N."/>
            <person name="Mikhailova N."/>
            <person name="Stamatis D."/>
            <person name="Reddy T."/>
            <person name="Daum C."/>
            <person name="Shapiro N."/>
            <person name="Ivanova N."/>
            <person name="Kyrpides N."/>
            <person name="Woyke T."/>
        </authorList>
    </citation>
    <scope>NUCLEOTIDE SEQUENCE</scope>
    <source>
        <strain evidence="3">CGMCC 1.10124</strain>
    </source>
</reference>
<feature type="transmembrane region" description="Helical" evidence="1">
    <location>
        <begin position="15"/>
        <end position="36"/>
    </location>
</feature>
<accession>A0A3M0DR16</accession>
<dbReference type="Proteomes" id="UP000277326">
    <property type="component" value="Unassembled WGS sequence"/>
</dbReference>
<keyword evidence="1" id="KW-0472">Membrane</keyword>